<dbReference type="OrthoDB" id="9773828at2"/>
<dbReference type="PRINTS" id="PR00069">
    <property type="entry name" value="ALDKETRDTASE"/>
</dbReference>
<dbReference type="PANTHER" id="PTHR43312">
    <property type="entry name" value="D-THREO-ALDOSE 1-DEHYDROGENASE"/>
    <property type="match status" value="1"/>
</dbReference>
<dbReference type="Proteomes" id="UP000198724">
    <property type="component" value="Unassembled WGS sequence"/>
</dbReference>
<proteinExistence type="predicted"/>
<evidence type="ECO:0000259" key="1">
    <source>
        <dbReference type="Pfam" id="PF00248"/>
    </source>
</evidence>
<dbReference type="PANTHER" id="PTHR43312:SF1">
    <property type="entry name" value="NADP-DEPENDENT OXIDOREDUCTASE DOMAIN-CONTAINING PROTEIN"/>
    <property type="match status" value="1"/>
</dbReference>
<dbReference type="EMBL" id="FOOT01000001">
    <property type="protein sequence ID" value="SFG00753.1"/>
    <property type="molecule type" value="Genomic_DNA"/>
</dbReference>
<evidence type="ECO:0000313" key="3">
    <source>
        <dbReference type="Proteomes" id="UP000198724"/>
    </source>
</evidence>
<gene>
    <name evidence="2" type="ORF">SAMN05421739_101655</name>
</gene>
<name>A0A1I2NAZ5_9BACT</name>
<feature type="domain" description="NADP-dependent oxidoreductase" evidence="1">
    <location>
        <begin position="16"/>
        <end position="289"/>
    </location>
</feature>
<dbReference type="Pfam" id="PF00248">
    <property type="entry name" value="Aldo_ket_red"/>
    <property type="match status" value="1"/>
</dbReference>
<evidence type="ECO:0000313" key="2">
    <source>
        <dbReference type="EMBL" id="SFG00753.1"/>
    </source>
</evidence>
<dbReference type="AlphaFoldDB" id="A0A1I2NAZ5"/>
<dbReference type="GO" id="GO:0016491">
    <property type="term" value="F:oxidoreductase activity"/>
    <property type="evidence" value="ECO:0007669"/>
    <property type="project" value="InterPro"/>
</dbReference>
<sequence>MKYKQLGKSDLNISEVSFGCMSLQGDEEESIKMLHQALDKGINFFDTADLYDKGQNESVVGRAFKGMREKVVLATKVGNQWRPDGSGWDWNPSKAYILQAVEESLKRLQTDYIDLYQLHGGTIDDPIDETIEAFEQLKEQGKIRHYGISSIRPNVIREYVSRSNIASVMLQYSLLDRRPEEEVLELLQQHQIGVLARGSMAQGLLADKPAKSYLTYTLEEVQQAAEAVKVVAGKTRRASETAVRFVLHHPSVTSAVLGIRTEQQLEDALLAAQAEPLTDAEVRQLQEVLAAGKYEQHR</sequence>
<dbReference type="Gene3D" id="3.20.20.100">
    <property type="entry name" value="NADP-dependent oxidoreductase domain"/>
    <property type="match status" value="1"/>
</dbReference>
<dbReference type="InterPro" id="IPR023210">
    <property type="entry name" value="NADP_OxRdtase_dom"/>
</dbReference>
<dbReference type="InterPro" id="IPR036812">
    <property type="entry name" value="NAD(P)_OxRdtase_dom_sf"/>
</dbReference>
<dbReference type="STRING" id="1436961.SAMN05421739_101655"/>
<dbReference type="SUPFAM" id="SSF51430">
    <property type="entry name" value="NAD(P)-linked oxidoreductase"/>
    <property type="match status" value="1"/>
</dbReference>
<protein>
    <submittedName>
        <fullName evidence="2">Predicted oxidoreductase</fullName>
    </submittedName>
</protein>
<dbReference type="InterPro" id="IPR020471">
    <property type="entry name" value="AKR"/>
</dbReference>
<accession>A0A1I2NAZ5</accession>
<dbReference type="CDD" id="cd19086">
    <property type="entry name" value="AKR_AKR11C1"/>
    <property type="match status" value="1"/>
</dbReference>
<reference evidence="3" key="1">
    <citation type="submission" date="2016-10" db="EMBL/GenBank/DDBJ databases">
        <authorList>
            <person name="Varghese N."/>
            <person name="Submissions S."/>
        </authorList>
    </citation>
    <scope>NUCLEOTIDE SEQUENCE [LARGE SCALE GENOMIC DNA]</scope>
    <source>
        <strain evidence="3">LP51</strain>
    </source>
</reference>
<keyword evidence="3" id="KW-1185">Reference proteome</keyword>
<dbReference type="RefSeq" id="WP_092098969.1">
    <property type="nucleotide sequence ID" value="NZ_FOOT01000001.1"/>
</dbReference>
<dbReference type="InterPro" id="IPR053135">
    <property type="entry name" value="AKR2_Oxidoreductase"/>
</dbReference>
<organism evidence="2 3">
    <name type="scientific">Pontibacter chinhatensis</name>
    <dbReference type="NCBI Taxonomy" id="1436961"/>
    <lineage>
        <taxon>Bacteria</taxon>
        <taxon>Pseudomonadati</taxon>
        <taxon>Bacteroidota</taxon>
        <taxon>Cytophagia</taxon>
        <taxon>Cytophagales</taxon>
        <taxon>Hymenobacteraceae</taxon>
        <taxon>Pontibacter</taxon>
    </lineage>
</organism>